<protein>
    <submittedName>
        <fullName evidence="1">Uncharacterized protein</fullName>
    </submittedName>
</protein>
<reference evidence="1 2" key="1">
    <citation type="journal article" date="2018" name="Viruses">
        <title>Clostridium perfringens Virulent Bacteriophage CPS2 and Its Thermostable Endolysin LysCPS2.</title>
        <authorList>
            <person name="Ha E."/>
            <person name="Son B."/>
            <person name="Ryu S."/>
        </authorList>
    </citation>
    <scope>NUCLEOTIDE SEQUENCE [LARGE SCALE GENOMIC DNA]</scope>
</reference>
<keyword evidence="2" id="KW-1185">Reference proteome</keyword>
<proteinExistence type="predicted"/>
<accession>A0A343X845</accession>
<dbReference type="EMBL" id="MH248069">
    <property type="protein sequence ID" value="AWG96521.1"/>
    <property type="molecule type" value="Genomic_DNA"/>
</dbReference>
<evidence type="ECO:0000313" key="2">
    <source>
        <dbReference type="Proteomes" id="UP000258330"/>
    </source>
</evidence>
<evidence type="ECO:0000313" key="1">
    <source>
        <dbReference type="EMBL" id="AWG96521.1"/>
    </source>
</evidence>
<sequence>MSHFDQNLKIVKKKKDELYFKIYAMYVDNRIFKNVTCVLLKGDTIIKTLKPICIEEDGIYFMLDNELPCGEYTYRVAEHEKDDMLILMNGRELVIYDTNI</sequence>
<organism evidence="1 2">
    <name type="scientific">Clostridium phage CPS2</name>
    <dbReference type="NCBI Taxonomy" id="2175605"/>
    <lineage>
        <taxon>Viruses</taxon>
        <taxon>Duplodnaviria</taxon>
        <taxon>Heunggongvirae</taxon>
        <taxon>Uroviricota</taxon>
        <taxon>Caudoviricetes</taxon>
        <taxon>Guelinviridae</taxon>
        <taxon>Brucesealvirus</taxon>
        <taxon>Brucesealvirus CPS2</taxon>
    </lineage>
</organism>
<dbReference type="Proteomes" id="UP000258330">
    <property type="component" value="Segment"/>
</dbReference>
<name>A0A343X845_9CAUD</name>
<gene>
    <name evidence="1" type="ORF">CPS2_14</name>
</gene>